<keyword evidence="5" id="KW-1185">Reference proteome</keyword>
<feature type="DNA-binding region" description="OmpR/PhoB-type" evidence="2">
    <location>
        <begin position="66"/>
        <end position="165"/>
    </location>
</feature>
<evidence type="ECO:0000256" key="2">
    <source>
        <dbReference type="PROSITE-ProRule" id="PRU01091"/>
    </source>
</evidence>
<dbReference type="Proteomes" id="UP000198215">
    <property type="component" value="Chromosome I"/>
</dbReference>
<proteinExistence type="predicted"/>
<evidence type="ECO:0000313" key="4">
    <source>
        <dbReference type="EMBL" id="SCG44074.1"/>
    </source>
</evidence>
<name>A0A1C5HDK7_9ACTN</name>
<evidence type="ECO:0000313" key="5">
    <source>
        <dbReference type="Proteomes" id="UP000198215"/>
    </source>
</evidence>
<dbReference type="InterPro" id="IPR001867">
    <property type="entry name" value="OmpR/PhoB-type_DNA-bd"/>
</dbReference>
<dbReference type="InterPro" id="IPR036388">
    <property type="entry name" value="WH-like_DNA-bd_sf"/>
</dbReference>
<keyword evidence="1 2" id="KW-0238">DNA-binding</keyword>
<gene>
    <name evidence="4" type="ORF">GA0070614_1166</name>
</gene>
<evidence type="ECO:0000256" key="1">
    <source>
        <dbReference type="ARBA" id="ARBA00023125"/>
    </source>
</evidence>
<evidence type="ECO:0000259" key="3">
    <source>
        <dbReference type="PROSITE" id="PS51755"/>
    </source>
</evidence>
<dbReference type="EMBL" id="LT607753">
    <property type="protein sequence ID" value="SCG44074.1"/>
    <property type="molecule type" value="Genomic_DNA"/>
</dbReference>
<dbReference type="GO" id="GO:0003677">
    <property type="term" value="F:DNA binding"/>
    <property type="evidence" value="ECO:0007669"/>
    <property type="project" value="UniProtKB-UniRule"/>
</dbReference>
<sequence>MFNRSIHDVEIIRWPEESARRELCRNSGRLRLLIVATGTTPPMCTDPREDWVRVPAPREDLSLRARALLARAGSHQIPQVNMDGVLTFRSQSVALSRGEAAVMEVLIRNFGLLVAREALCDELAGGDQLSSRNSLDLHIMRLRRRITPLGLVIRTAWGRGYIVESADPESGTN</sequence>
<dbReference type="CDD" id="cd00383">
    <property type="entry name" value="trans_reg_C"/>
    <property type="match status" value="1"/>
</dbReference>
<dbReference type="SMART" id="SM00862">
    <property type="entry name" value="Trans_reg_C"/>
    <property type="match status" value="1"/>
</dbReference>
<dbReference type="Gene3D" id="1.10.10.10">
    <property type="entry name" value="Winged helix-like DNA-binding domain superfamily/Winged helix DNA-binding domain"/>
    <property type="match status" value="1"/>
</dbReference>
<dbReference type="PROSITE" id="PS51755">
    <property type="entry name" value="OMPR_PHOB"/>
    <property type="match status" value="1"/>
</dbReference>
<organism evidence="4 5">
    <name type="scientific">Micromonospora coxensis</name>
    <dbReference type="NCBI Taxonomy" id="356852"/>
    <lineage>
        <taxon>Bacteria</taxon>
        <taxon>Bacillati</taxon>
        <taxon>Actinomycetota</taxon>
        <taxon>Actinomycetes</taxon>
        <taxon>Micromonosporales</taxon>
        <taxon>Micromonosporaceae</taxon>
        <taxon>Micromonospora</taxon>
    </lineage>
</organism>
<dbReference type="Pfam" id="PF00486">
    <property type="entry name" value="Trans_reg_C"/>
    <property type="match status" value="1"/>
</dbReference>
<dbReference type="RefSeq" id="WP_231933550.1">
    <property type="nucleotide sequence ID" value="NZ_LT607753.1"/>
</dbReference>
<dbReference type="GO" id="GO:0006355">
    <property type="term" value="P:regulation of DNA-templated transcription"/>
    <property type="evidence" value="ECO:0007669"/>
    <property type="project" value="InterPro"/>
</dbReference>
<reference evidence="5" key="1">
    <citation type="submission" date="2016-06" db="EMBL/GenBank/DDBJ databases">
        <authorList>
            <person name="Varghese N."/>
            <person name="Submissions Spin"/>
        </authorList>
    </citation>
    <scope>NUCLEOTIDE SEQUENCE [LARGE SCALE GENOMIC DNA]</scope>
    <source>
        <strain evidence="5">DSM 45161</strain>
    </source>
</reference>
<dbReference type="GO" id="GO:0000160">
    <property type="term" value="P:phosphorelay signal transduction system"/>
    <property type="evidence" value="ECO:0007669"/>
    <property type="project" value="InterPro"/>
</dbReference>
<protein>
    <submittedName>
        <fullName evidence="4">Transcriptional regulatory protein, C terminal</fullName>
    </submittedName>
</protein>
<dbReference type="SUPFAM" id="SSF46894">
    <property type="entry name" value="C-terminal effector domain of the bipartite response regulators"/>
    <property type="match status" value="1"/>
</dbReference>
<dbReference type="AlphaFoldDB" id="A0A1C5HDK7"/>
<dbReference type="InterPro" id="IPR016032">
    <property type="entry name" value="Sig_transdc_resp-reg_C-effctor"/>
</dbReference>
<accession>A0A1C5HDK7</accession>
<feature type="domain" description="OmpR/PhoB-type" evidence="3">
    <location>
        <begin position="66"/>
        <end position="165"/>
    </location>
</feature>